<dbReference type="PANTHER" id="PTHR35391:SF7">
    <property type="entry name" value="C2H2-TYPE DOMAIN-CONTAINING PROTEIN"/>
    <property type="match status" value="1"/>
</dbReference>
<feature type="domain" description="C2H2-type" evidence="2">
    <location>
        <begin position="719"/>
        <end position="746"/>
    </location>
</feature>
<dbReference type="AlphaFoldDB" id="A0A319D9A2"/>
<dbReference type="VEuPathDB" id="FungiDB:BO71DRAFT_443436"/>
<organism evidence="3 4">
    <name type="scientific">Aspergillus ellipticus CBS 707.79</name>
    <dbReference type="NCBI Taxonomy" id="1448320"/>
    <lineage>
        <taxon>Eukaryota</taxon>
        <taxon>Fungi</taxon>
        <taxon>Dikarya</taxon>
        <taxon>Ascomycota</taxon>
        <taxon>Pezizomycotina</taxon>
        <taxon>Eurotiomycetes</taxon>
        <taxon>Eurotiomycetidae</taxon>
        <taxon>Eurotiales</taxon>
        <taxon>Aspergillaceae</taxon>
        <taxon>Aspergillus</taxon>
        <taxon>Aspergillus subgen. Circumdati</taxon>
    </lineage>
</organism>
<evidence type="ECO:0000313" key="4">
    <source>
        <dbReference type="Proteomes" id="UP000247810"/>
    </source>
</evidence>
<evidence type="ECO:0000259" key="2">
    <source>
        <dbReference type="SMART" id="SM00355"/>
    </source>
</evidence>
<dbReference type="InterPro" id="IPR037104">
    <property type="entry name" value="Annexin_sf"/>
</dbReference>
<dbReference type="InterPro" id="IPR013087">
    <property type="entry name" value="Znf_C2H2_type"/>
</dbReference>
<feature type="region of interest" description="Disordered" evidence="1">
    <location>
        <begin position="781"/>
        <end position="800"/>
    </location>
</feature>
<dbReference type="SMART" id="SM00355">
    <property type="entry name" value="ZnF_C2H2"/>
    <property type="match status" value="5"/>
</dbReference>
<protein>
    <recommendedName>
        <fullName evidence="2">C2H2-type domain-containing protein</fullName>
    </recommendedName>
</protein>
<feature type="compositionally biased region" description="Low complexity" evidence="1">
    <location>
        <begin position="536"/>
        <end position="550"/>
    </location>
</feature>
<sequence length="1185" mass="134556">MELSSSIAETAQLCIQGLTQCLALTALMENEWAENRLAGMNLWVSGTGACARGRASLDSRLASKPEARDVIINLLRLLVIVIDECKTRSQMPALDNGHQESSSRSLEEETSARTFSPWSDDCSSEEESDDGYEAKLPPEPPLQECMYNVESMIDQLARIAVAIRRSGRRSRLRKADQQFDATEHEEQEGHLIAMLLTQLKRTHKTRDPSGLNEVQLRLVRCNLKRRNRFFYAQRHSKGLAGSIMRRLDKTAAENRDEYNVNPLKVELEHPNLDNTVITGTSASALSDSFLMPQTEPAAPAASSIVSTTVIDLDYPHPPRFGDDAHLFRCPCCCEAIPVAVAGKNKWRKHIADDLSPYTCILAGCDQPDVHFNTKEAWKQHLLKDHSSMTYWICFACGNGARFYNKEAFVQHTRSSHAFSIQLDQVPAFVDICKKSTPTQISQCPLCEWPEEEVEVEQNTLLSHIAKEVHSFSLRALPWADEDGQESEDRIQNSSKGVHNWLMQRDYQQLTSDEKPSCAKRVFGSGYFQQNYYFAGSSRDSSSSEQNSGGSREMELEELRRDGELEADEAQSPVQKADHNEFVPDLKLLIDFKPPLTRKHLSASLDEKYAWRAWLRRVMIQFYEQYCADPPDVLQKLDYEYNKVKKIIGKELILKLDEFDMNGNQMHREARDDIVQVGQTALTKLDALVFELKKGWCPECRRSFKDPKSHMLIHEGERPEKCPIVYCEYHTKGFARKYDQRRHTLTHYSGTKVCGFCPGSGSPDEKSFNRADLFKRHLTSTHGVEQTPPNARTRSPIDSVNTDTSDVTASCSTCSANFSNAQDLYEHLDDCLLRAVLLTVKQEPVAKEIISTCDAAADAEAISSELRHTENTRSEVLIRILPHLSSNEVFLLRHEYMNRVKVGDQGVNLLEHLHLRLDVSHFGRVCHAVALGPWESEAYWIKGHCNKLVSREDILIESLLGRPNAAIRRIKESFPGISSGDSLASCIGSVWPADKFRQAILLALEERRQDDSEPSDTALVAQDVRDLHDALHSLKDGESAMINIFVIRSDPHILQVLDTYISSYGENFVNNIINSNNLVWRALAYILKGATNRAIRDASLLREAIFRSHYNYQPVDFLTSRLVRLHWEPHHLQHVKYEYRKLYNKQVEEAIAKKLGSSDQKDFRDFCVELMRSSAANKPRDNLSNR</sequence>
<gene>
    <name evidence="3" type="ORF">BO71DRAFT_443436</name>
</gene>
<evidence type="ECO:0000256" key="1">
    <source>
        <dbReference type="SAM" id="MobiDB-lite"/>
    </source>
</evidence>
<feature type="domain" description="C2H2-type" evidence="2">
    <location>
        <begin position="808"/>
        <end position="828"/>
    </location>
</feature>
<dbReference type="STRING" id="1448320.A0A319D9A2"/>
<dbReference type="SUPFAM" id="SSF47874">
    <property type="entry name" value="Annexin"/>
    <property type="match status" value="1"/>
</dbReference>
<dbReference type="EMBL" id="KZ825958">
    <property type="protein sequence ID" value="PYH91047.1"/>
    <property type="molecule type" value="Genomic_DNA"/>
</dbReference>
<dbReference type="Gene3D" id="1.10.220.10">
    <property type="entry name" value="Annexin"/>
    <property type="match status" value="2"/>
</dbReference>
<dbReference type="PANTHER" id="PTHR35391">
    <property type="entry name" value="C2H2-TYPE DOMAIN-CONTAINING PROTEIN-RELATED"/>
    <property type="match status" value="1"/>
</dbReference>
<feature type="compositionally biased region" description="Acidic residues" evidence="1">
    <location>
        <begin position="122"/>
        <end position="131"/>
    </location>
</feature>
<proteinExistence type="predicted"/>
<dbReference type="GO" id="GO:0005509">
    <property type="term" value="F:calcium ion binding"/>
    <property type="evidence" value="ECO:0007669"/>
    <property type="project" value="InterPro"/>
</dbReference>
<feature type="region of interest" description="Disordered" evidence="1">
    <location>
        <begin position="536"/>
        <end position="555"/>
    </location>
</feature>
<feature type="region of interest" description="Disordered" evidence="1">
    <location>
        <begin position="92"/>
        <end position="140"/>
    </location>
</feature>
<dbReference type="OrthoDB" id="5365701at2759"/>
<dbReference type="Proteomes" id="UP000247810">
    <property type="component" value="Unassembled WGS sequence"/>
</dbReference>
<feature type="domain" description="C2H2-type" evidence="2">
    <location>
        <begin position="751"/>
        <end position="781"/>
    </location>
</feature>
<name>A0A319D9A2_9EURO</name>
<keyword evidence="4" id="KW-1185">Reference proteome</keyword>
<dbReference type="Gene3D" id="3.30.160.60">
    <property type="entry name" value="Classic Zinc Finger"/>
    <property type="match status" value="1"/>
</dbReference>
<evidence type="ECO:0000313" key="3">
    <source>
        <dbReference type="EMBL" id="PYH91047.1"/>
    </source>
</evidence>
<reference evidence="3 4" key="1">
    <citation type="submission" date="2018-02" db="EMBL/GenBank/DDBJ databases">
        <title>The genomes of Aspergillus section Nigri reveals drivers in fungal speciation.</title>
        <authorList>
            <consortium name="DOE Joint Genome Institute"/>
            <person name="Vesth T.C."/>
            <person name="Nybo J."/>
            <person name="Theobald S."/>
            <person name="Brandl J."/>
            <person name="Frisvad J.C."/>
            <person name="Nielsen K.F."/>
            <person name="Lyhne E.K."/>
            <person name="Kogle M.E."/>
            <person name="Kuo A."/>
            <person name="Riley R."/>
            <person name="Clum A."/>
            <person name="Nolan M."/>
            <person name="Lipzen A."/>
            <person name="Salamov A."/>
            <person name="Henrissat B."/>
            <person name="Wiebenga A."/>
            <person name="De vries R.P."/>
            <person name="Grigoriev I.V."/>
            <person name="Mortensen U.H."/>
            <person name="Andersen M.R."/>
            <person name="Baker S.E."/>
        </authorList>
    </citation>
    <scope>NUCLEOTIDE SEQUENCE [LARGE SCALE GENOMIC DNA]</scope>
    <source>
        <strain evidence="3 4">CBS 707.79</strain>
    </source>
</reference>
<accession>A0A319D9A2</accession>
<feature type="domain" description="C2H2-type" evidence="2">
    <location>
        <begin position="391"/>
        <end position="416"/>
    </location>
</feature>
<dbReference type="GO" id="GO:0005544">
    <property type="term" value="F:calcium-dependent phospholipid binding"/>
    <property type="evidence" value="ECO:0007669"/>
    <property type="project" value="InterPro"/>
</dbReference>
<feature type="domain" description="C2H2-type" evidence="2">
    <location>
        <begin position="357"/>
        <end position="385"/>
    </location>
</feature>